<dbReference type="InterPro" id="IPR016181">
    <property type="entry name" value="Acyl_CoA_acyltransferase"/>
</dbReference>
<proteinExistence type="predicted"/>
<name>A0AAU8NC82_9BACL</name>
<sequence>MMIREAEFRDAAAIERLYRELLPSHTHTKVLAERIEEIRRHEHSYLFVYEVEKQVVGTAHLHICLDALAGNQPFGVVERVIISSEVQGQGYGTELMEHLEQICIRMNASKMLLASGASRHEAHHFYQKLGYDGESSRAFKKYL</sequence>
<keyword evidence="1" id="KW-0808">Transferase</keyword>
<dbReference type="CDD" id="cd04301">
    <property type="entry name" value="NAT_SF"/>
    <property type="match status" value="1"/>
</dbReference>
<evidence type="ECO:0000256" key="1">
    <source>
        <dbReference type="ARBA" id="ARBA00022679"/>
    </source>
</evidence>
<dbReference type="PROSITE" id="PS51186">
    <property type="entry name" value="GNAT"/>
    <property type="match status" value="1"/>
</dbReference>
<accession>A0AAU8NC82</accession>
<protein>
    <submittedName>
        <fullName evidence="4">GNAT family N-acetyltransferase</fullName>
    </submittedName>
</protein>
<dbReference type="GO" id="GO:0016747">
    <property type="term" value="F:acyltransferase activity, transferring groups other than amino-acyl groups"/>
    <property type="evidence" value="ECO:0007669"/>
    <property type="project" value="InterPro"/>
</dbReference>
<dbReference type="InterPro" id="IPR050832">
    <property type="entry name" value="Bact_Acetyltransf"/>
</dbReference>
<evidence type="ECO:0000256" key="2">
    <source>
        <dbReference type="ARBA" id="ARBA00023315"/>
    </source>
</evidence>
<evidence type="ECO:0000313" key="4">
    <source>
        <dbReference type="EMBL" id="XCP95878.1"/>
    </source>
</evidence>
<dbReference type="EMBL" id="CP159992">
    <property type="protein sequence ID" value="XCP95878.1"/>
    <property type="molecule type" value="Genomic_DNA"/>
</dbReference>
<dbReference type="SUPFAM" id="SSF55729">
    <property type="entry name" value="Acyl-CoA N-acyltransferases (Nat)"/>
    <property type="match status" value="1"/>
</dbReference>
<dbReference type="PANTHER" id="PTHR43877:SF2">
    <property type="entry name" value="AMINOALKYLPHOSPHONATE N-ACETYLTRANSFERASE-RELATED"/>
    <property type="match status" value="1"/>
</dbReference>
<dbReference type="PANTHER" id="PTHR43877">
    <property type="entry name" value="AMINOALKYLPHOSPHONATE N-ACETYLTRANSFERASE-RELATED-RELATED"/>
    <property type="match status" value="1"/>
</dbReference>
<evidence type="ECO:0000259" key="3">
    <source>
        <dbReference type="PROSITE" id="PS51186"/>
    </source>
</evidence>
<keyword evidence="2" id="KW-0012">Acyltransferase</keyword>
<dbReference type="InterPro" id="IPR000182">
    <property type="entry name" value="GNAT_dom"/>
</dbReference>
<gene>
    <name evidence="4" type="ORF">ABXS70_03955</name>
</gene>
<dbReference type="AlphaFoldDB" id="A0AAU8NC82"/>
<feature type="domain" description="N-acetyltransferase" evidence="3">
    <location>
        <begin position="1"/>
        <end position="143"/>
    </location>
</feature>
<dbReference type="Gene3D" id="3.40.630.30">
    <property type="match status" value="1"/>
</dbReference>
<dbReference type="Pfam" id="PF00583">
    <property type="entry name" value="Acetyltransf_1"/>
    <property type="match status" value="1"/>
</dbReference>
<dbReference type="RefSeq" id="WP_342552377.1">
    <property type="nucleotide sequence ID" value="NZ_CP159992.1"/>
</dbReference>
<reference evidence="4" key="1">
    <citation type="submission" date="2024-05" db="EMBL/GenBank/DDBJ databases">
        <title>Draft genome assemblies of 36 bacteria isolated from hibernating arctic ground squirrels.</title>
        <authorList>
            <person name="McKee H."/>
            <person name="Mullen L."/>
            <person name="Drown D.M."/>
            <person name="Duddleston K.N."/>
        </authorList>
    </citation>
    <scope>NUCLEOTIDE SEQUENCE</scope>
    <source>
        <strain evidence="4">AN1007</strain>
    </source>
</reference>
<organism evidence="4">
    <name type="scientific">Paenibacillus sp. AN1007</name>
    <dbReference type="NCBI Taxonomy" id="3151385"/>
    <lineage>
        <taxon>Bacteria</taxon>
        <taxon>Bacillati</taxon>
        <taxon>Bacillota</taxon>
        <taxon>Bacilli</taxon>
        <taxon>Bacillales</taxon>
        <taxon>Paenibacillaceae</taxon>
        <taxon>Paenibacillus</taxon>
    </lineage>
</organism>